<evidence type="ECO:0000256" key="4">
    <source>
        <dbReference type="ARBA" id="ARBA00022692"/>
    </source>
</evidence>
<dbReference type="STRING" id="391587.KAOT1_13627"/>
<keyword evidence="3" id="KW-0997">Cell inner membrane</keyword>
<dbReference type="Gene3D" id="3.10.50.40">
    <property type="match status" value="2"/>
</dbReference>
<evidence type="ECO:0000256" key="2">
    <source>
        <dbReference type="ARBA" id="ARBA00022475"/>
    </source>
</evidence>
<dbReference type="EMBL" id="ABIB01000001">
    <property type="protein sequence ID" value="EDP98261.1"/>
    <property type="molecule type" value="Genomic_DNA"/>
</dbReference>
<protein>
    <recommendedName>
        <fullName evidence="9">Periplasmic chaperone PpiD</fullName>
    </recommendedName>
    <alternativeName>
        <fullName evidence="10">Periplasmic folding chaperone</fullName>
    </alternativeName>
</protein>
<dbReference type="Pfam" id="PF13623">
    <property type="entry name" value="SurA_N_2"/>
    <property type="match status" value="1"/>
</dbReference>
<sequence>MAILAKIRQRTLVLILIIGLALFAFVISDVFNNNGGGDKRPTEMGTVNGENIPLQQFQNQVEYAKNLSRGRQTTMQIVNSLWDEEVKNALITQQLDELGITIEKDEIWNLLITSPNITSSPQFQDESGTFVEGKLREYVNNLEAKRNLDDQSKAEYNNWVATEQYTIREAKKALYYNLVKAGSIATVKEGEMAYRMENDKVTFKYVQIPYTSIADSLVEVRKSDVQNYIENHKSEFEVKESRDIQYVFFPETPSKSDEEEAKQMVEDYKKGLAAAEDANAYANEYTETNESTAFTYSSQLPADISSEIMAMEVGDVYGPYKVGNQYKISRLVETSKLPDSVKSRHILIRFAGSAGAQPDLKRTKEEAKKTADSILTIVKRNKSKFADIAKEISDDTSKDKGGDLGWFTGATALTPTFKEFVFENETGDMGVVESPFGFHVIEIEDQKNEQKVVKLATINKQVEVTEQTLNDLFTTSSKFESDAGKSDDAFVNVAKERNYDVNPVNRIKELDASLAGMPQQREVIRWTFEEDTEVGDIRRFSVGSGFIVVQVTAKHAAGLASVEEASARVLGTLRNKKKAEMIKANNAGSKTLAELASAAGKAEQQATSLSMAAPIIPGAGAEKKVVGAAFALDKGATSGLIEGRTGVFMIQVVDKVEAPAKDTYLTEMNTLRNQRATKATSSVVEALKSSSEIEDNRGMFY</sequence>
<keyword evidence="14" id="KW-1185">Reference proteome</keyword>
<dbReference type="RefSeq" id="WP_007095274.1">
    <property type="nucleotide sequence ID" value="NZ_CP142125.1"/>
</dbReference>
<evidence type="ECO:0000313" key="14">
    <source>
        <dbReference type="Proteomes" id="UP000002945"/>
    </source>
</evidence>
<dbReference type="eggNOG" id="COG0760">
    <property type="taxonomic scope" value="Bacteria"/>
</dbReference>
<evidence type="ECO:0000256" key="8">
    <source>
        <dbReference type="ARBA" id="ARBA00038408"/>
    </source>
</evidence>
<dbReference type="GO" id="GO:0005886">
    <property type="term" value="C:plasma membrane"/>
    <property type="evidence" value="ECO:0007669"/>
    <property type="project" value="UniProtKB-SubCell"/>
</dbReference>
<keyword evidence="11 13" id="KW-0413">Isomerase</keyword>
<evidence type="ECO:0000256" key="10">
    <source>
        <dbReference type="ARBA" id="ARBA00042775"/>
    </source>
</evidence>
<feature type="domain" description="PpiC" evidence="12">
    <location>
        <begin position="338"/>
        <end position="445"/>
    </location>
</feature>
<dbReference type="PROSITE" id="PS50198">
    <property type="entry name" value="PPIC_PPIASE_2"/>
    <property type="match status" value="1"/>
</dbReference>
<dbReference type="PANTHER" id="PTHR47529:SF1">
    <property type="entry name" value="PERIPLASMIC CHAPERONE PPID"/>
    <property type="match status" value="1"/>
</dbReference>
<evidence type="ECO:0000256" key="5">
    <source>
        <dbReference type="ARBA" id="ARBA00022989"/>
    </source>
</evidence>
<dbReference type="HOGENOM" id="CLU_023843_0_1_10"/>
<accession>A9DK59</accession>
<evidence type="ECO:0000256" key="3">
    <source>
        <dbReference type="ARBA" id="ARBA00022519"/>
    </source>
</evidence>
<name>A9DK59_9FLAO</name>
<dbReference type="AlphaFoldDB" id="A9DK59"/>
<keyword evidence="4" id="KW-0812">Transmembrane</keyword>
<dbReference type="Pfam" id="PF13616">
    <property type="entry name" value="Rotamase_3"/>
    <property type="match status" value="1"/>
</dbReference>
<proteinExistence type="inferred from homology"/>
<reference evidence="13 14" key="1">
    <citation type="journal article" date="2011" name="J. Bacteriol.">
        <title>Genome sequence of the algicidal bacterium Kordia algicida OT-1.</title>
        <authorList>
            <person name="Lee H.S."/>
            <person name="Kang S.G."/>
            <person name="Kwon K.K."/>
            <person name="Lee J.H."/>
            <person name="Kim S.J."/>
        </authorList>
    </citation>
    <scope>NUCLEOTIDE SEQUENCE [LARGE SCALE GENOMIC DNA]</scope>
    <source>
        <strain evidence="13 14">OT-1</strain>
    </source>
</reference>
<dbReference type="InterPro" id="IPR027304">
    <property type="entry name" value="Trigger_fact/SurA_dom_sf"/>
</dbReference>
<dbReference type="SUPFAM" id="SSF54534">
    <property type="entry name" value="FKBP-like"/>
    <property type="match status" value="2"/>
</dbReference>
<dbReference type="SUPFAM" id="SSF109998">
    <property type="entry name" value="Triger factor/SurA peptide-binding domain-like"/>
    <property type="match status" value="1"/>
</dbReference>
<dbReference type="InterPro" id="IPR046357">
    <property type="entry name" value="PPIase_dom_sf"/>
</dbReference>
<dbReference type="InterPro" id="IPR000297">
    <property type="entry name" value="PPIase_PpiC"/>
</dbReference>
<dbReference type="GO" id="GO:0003755">
    <property type="term" value="F:peptidyl-prolyl cis-trans isomerase activity"/>
    <property type="evidence" value="ECO:0007669"/>
    <property type="project" value="UniProtKB-KW"/>
</dbReference>
<evidence type="ECO:0000256" key="1">
    <source>
        <dbReference type="ARBA" id="ARBA00004382"/>
    </source>
</evidence>
<keyword evidence="2" id="KW-1003">Cell membrane</keyword>
<evidence type="ECO:0000313" key="13">
    <source>
        <dbReference type="EMBL" id="EDP98261.1"/>
    </source>
</evidence>
<keyword evidence="11" id="KW-0697">Rotamase</keyword>
<gene>
    <name evidence="13" type="ORF">KAOT1_13627</name>
</gene>
<dbReference type="OrthoDB" id="9812372at2"/>
<comment type="similarity">
    <text evidence="8">Belongs to the PpiD chaperone family.</text>
</comment>
<dbReference type="Proteomes" id="UP000002945">
    <property type="component" value="Unassembled WGS sequence"/>
</dbReference>
<evidence type="ECO:0000259" key="12">
    <source>
        <dbReference type="PROSITE" id="PS50198"/>
    </source>
</evidence>
<comment type="caution">
    <text evidence="13">The sequence shown here is derived from an EMBL/GenBank/DDBJ whole genome shotgun (WGS) entry which is preliminary data.</text>
</comment>
<keyword evidence="5" id="KW-1133">Transmembrane helix</keyword>
<evidence type="ECO:0000256" key="6">
    <source>
        <dbReference type="ARBA" id="ARBA00023136"/>
    </source>
</evidence>
<evidence type="ECO:0000256" key="9">
    <source>
        <dbReference type="ARBA" id="ARBA00040743"/>
    </source>
</evidence>
<evidence type="ECO:0000256" key="11">
    <source>
        <dbReference type="PROSITE-ProRule" id="PRU00278"/>
    </source>
</evidence>
<organism evidence="13 14">
    <name type="scientific">Kordia algicida OT-1</name>
    <dbReference type="NCBI Taxonomy" id="391587"/>
    <lineage>
        <taxon>Bacteria</taxon>
        <taxon>Pseudomonadati</taxon>
        <taxon>Bacteroidota</taxon>
        <taxon>Flavobacteriia</taxon>
        <taxon>Flavobacteriales</taxon>
        <taxon>Flavobacteriaceae</taxon>
        <taxon>Kordia</taxon>
    </lineage>
</organism>
<dbReference type="InterPro" id="IPR052029">
    <property type="entry name" value="PpiD_chaperone"/>
</dbReference>
<keyword evidence="6" id="KW-0472">Membrane</keyword>
<keyword evidence="7" id="KW-0143">Chaperone</keyword>
<evidence type="ECO:0000256" key="7">
    <source>
        <dbReference type="ARBA" id="ARBA00023186"/>
    </source>
</evidence>
<comment type="subcellular location">
    <subcellularLocation>
        <location evidence="1">Cell inner membrane</location>
        <topology evidence="1">Single-pass type II membrane protein</topology>
        <orientation evidence="1">Periplasmic side</orientation>
    </subcellularLocation>
</comment>
<dbReference type="PANTHER" id="PTHR47529">
    <property type="entry name" value="PEPTIDYL-PROLYL CIS-TRANS ISOMERASE D"/>
    <property type="match status" value="1"/>
</dbReference>